<reference evidence="2" key="1">
    <citation type="submission" date="2018-07" db="EMBL/GenBank/DDBJ databases">
        <title>Complete Genome Sequence of Spiroplasma phoeniceum.</title>
        <authorList>
            <person name="Davis R.E."/>
            <person name="Shao J.Y."/>
            <person name="Zhao Y."/>
            <person name="Silver A."/>
            <person name="Stump z."/>
            <person name="Gasparich G."/>
        </authorList>
    </citation>
    <scope>NUCLEOTIDE SEQUENCE [LARGE SCALE GENOMIC DNA]</scope>
    <source>
        <strain evidence="2">P40</strain>
    </source>
</reference>
<name>A0A345DSD8_9MOLU</name>
<dbReference type="PANTHER" id="PTHR10948:SF23">
    <property type="entry name" value="TRANSPOSASE INSI FOR INSERTION SEQUENCE ELEMENT IS30A-RELATED"/>
    <property type="match status" value="1"/>
</dbReference>
<evidence type="ECO:0000313" key="2">
    <source>
        <dbReference type="Proteomes" id="UP000253689"/>
    </source>
</evidence>
<dbReference type="SUPFAM" id="SSF53098">
    <property type="entry name" value="Ribonuclease H-like"/>
    <property type="match status" value="1"/>
</dbReference>
<sequence>MYFCDAGSPQQKPLIEYMNSELRYWFPKGTDFNNVSQKRINWVVNVINDKLRPCLNWISAKKCFCRIYKQ</sequence>
<protein>
    <submittedName>
        <fullName evidence="1">Transposase of is30 family protein</fullName>
    </submittedName>
</protein>
<dbReference type="KEGG" id="sphh:SDAV_002196"/>
<dbReference type="GO" id="GO:0005829">
    <property type="term" value="C:cytosol"/>
    <property type="evidence" value="ECO:0007669"/>
    <property type="project" value="TreeGrafter"/>
</dbReference>
<dbReference type="PANTHER" id="PTHR10948">
    <property type="entry name" value="TRANSPOSASE"/>
    <property type="match status" value="1"/>
</dbReference>
<dbReference type="EMBL" id="CP031088">
    <property type="protein sequence ID" value="AXF97129.1"/>
    <property type="molecule type" value="Genomic_DNA"/>
</dbReference>
<dbReference type="Proteomes" id="UP000253689">
    <property type="component" value="Chromosome"/>
</dbReference>
<dbReference type="InterPro" id="IPR012337">
    <property type="entry name" value="RNaseH-like_sf"/>
</dbReference>
<keyword evidence="2" id="KW-1185">Reference proteome</keyword>
<accession>A0A345DSD8</accession>
<dbReference type="GO" id="GO:0032196">
    <property type="term" value="P:transposition"/>
    <property type="evidence" value="ECO:0007669"/>
    <property type="project" value="TreeGrafter"/>
</dbReference>
<dbReference type="InterPro" id="IPR051917">
    <property type="entry name" value="Transposase-Integrase"/>
</dbReference>
<evidence type="ECO:0000313" key="1">
    <source>
        <dbReference type="EMBL" id="AXF97129.1"/>
    </source>
</evidence>
<gene>
    <name evidence="1" type="ORF">SDAV_002196</name>
</gene>
<proteinExistence type="predicted"/>
<dbReference type="GO" id="GO:0004803">
    <property type="term" value="F:transposase activity"/>
    <property type="evidence" value="ECO:0007669"/>
    <property type="project" value="TreeGrafter"/>
</dbReference>
<dbReference type="AlphaFoldDB" id="A0A345DSD8"/>
<organism evidence="1 2">
    <name type="scientific">Spiroplasma phoeniceum P40</name>
    <dbReference type="NCBI Taxonomy" id="1276259"/>
    <lineage>
        <taxon>Bacteria</taxon>
        <taxon>Bacillati</taxon>
        <taxon>Mycoplasmatota</taxon>
        <taxon>Mollicutes</taxon>
        <taxon>Entomoplasmatales</taxon>
        <taxon>Spiroplasmataceae</taxon>
        <taxon>Spiroplasma</taxon>
    </lineage>
</organism>